<dbReference type="InterPro" id="IPR036497">
    <property type="entry name" value="GLTP_sf"/>
</dbReference>
<protein>
    <submittedName>
        <fullName evidence="4">Ceramide-1-phosphate transfer protein-like</fullName>
    </submittedName>
</protein>
<evidence type="ECO:0000259" key="2">
    <source>
        <dbReference type="Pfam" id="PF08718"/>
    </source>
</evidence>
<keyword evidence="3" id="KW-1185">Reference proteome</keyword>
<dbReference type="OMA" id="FSHACTL"/>
<dbReference type="GO" id="GO:1902388">
    <property type="term" value="F:ceramide 1-phosphate transfer activity"/>
    <property type="evidence" value="ECO:0007669"/>
    <property type="project" value="TreeGrafter"/>
</dbReference>
<dbReference type="SUPFAM" id="SSF110004">
    <property type="entry name" value="Glycolipid transfer protein, GLTP"/>
    <property type="match status" value="1"/>
</dbReference>
<evidence type="ECO:0000256" key="1">
    <source>
        <dbReference type="ARBA" id="ARBA00007148"/>
    </source>
</evidence>
<accession>A0A8B7YNB6</accession>
<feature type="domain" description="Glycolipid transfer protein" evidence="2">
    <location>
        <begin position="26"/>
        <end position="173"/>
    </location>
</feature>
<dbReference type="OrthoDB" id="116883at2759"/>
<dbReference type="GO" id="GO:0005829">
    <property type="term" value="C:cytosol"/>
    <property type="evidence" value="ECO:0007669"/>
    <property type="project" value="TreeGrafter"/>
</dbReference>
<dbReference type="PANTHER" id="PTHR10219:SF43">
    <property type="entry name" value="GLYCOLIPID TRANSFER PROTEIN DOMAIN-CONTAINING PROTEIN"/>
    <property type="match status" value="1"/>
</dbReference>
<sequence>MAGKELFDFKHLLEEFTASKTPENHILMDRYVNAFNDLSRFFVLLGTAFGFVSKDINEKVGILKAHRAENPDHFATIQSMVAYEVANDLTQAKTKSGLLSGSRTLLRLHRTMDFVAKFLGRLKDMKDEEYTSKAASEEYSQSLAKFHPWMIRKVAGVAMYTLPTRGVFVQKYCKQEKEELETLVGPTAAIMTEIYDITQQLYADNNILDLP</sequence>
<proteinExistence type="inferred from homology"/>
<dbReference type="PANTHER" id="PTHR10219">
    <property type="entry name" value="GLYCOLIPID TRANSFER PROTEIN-RELATED"/>
    <property type="match status" value="1"/>
</dbReference>
<organism evidence="3 4">
    <name type="scientific">Acanthaster planci</name>
    <name type="common">Crown-of-thorns starfish</name>
    <dbReference type="NCBI Taxonomy" id="133434"/>
    <lineage>
        <taxon>Eukaryota</taxon>
        <taxon>Metazoa</taxon>
        <taxon>Echinodermata</taxon>
        <taxon>Eleutherozoa</taxon>
        <taxon>Asterozoa</taxon>
        <taxon>Asteroidea</taxon>
        <taxon>Valvatacea</taxon>
        <taxon>Valvatida</taxon>
        <taxon>Acanthasteridae</taxon>
        <taxon>Acanthaster</taxon>
    </lineage>
</organism>
<dbReference type="RefSeq" id="XP_022094162.1">
    <property type="nucleotide sequence ID" value="XM_022238470.1"/>
</dbReference>
<dbReference type="Proteomes" id="UP000694845">
    <property type="component" value="Unplaced"/>
</dbReference>
<gene>
    <name evidence="4" type="primary">LOC110981161</name>
</gene>
<dbReference type="GO" id="GO:0032691">
    <property type="term" value="P:negative regulation of interleukin-1 beta production"/>
    <property type="evidence" value="ECO:0007669"/>
    <property type="project" value="UniProtKB-ARBA"/>
</dbReference>
<dbReference type="KEGG" id="aplc:110981161"/>
<evidence type="ECO:0000313" key="3">
    <source>
        <dbReference type="Proteomes" id="UP000694845"/>
    </source>
</evidence>
<evidence type="ECO:0000313" key="4">
    <source>
        <dbReference type="RefSeq" id="XP_022094162.1"/>
    </source>
</evidence>
<dbReference type="GeneID" id="110981161"/>
<dbReference type="FunFam" id="1.10.3520.10:FF:000002">
    <property type="entry name" value="Ceramide-1-phosphate transfer protein"/>
    <property type="match status" value="1"/>
</dbReference>
<dbReference type="GO" id="GO:0016020">
    <property type="term" value="C:membrane"/>
    <property type="evidence" value="ECO:0007669"/>
    <property type="project" value="TreeGrafter"/>
</dbReference>
<reference evidence="4" key="1">
    <citation type="submission" date="2025-08" db="UniProtKB">
        <authorList>
            <consortium name="RefSeq"/>
        </authorList>
    </citation>
    <scope>IDENTIFICATION</scope>
</reference>
<comment type="similarity">
    <text evidence="1">Belongs to the GLTP family.</text>
</comment>
<dbReference type="InterPro" id="IPR014830">
    <property type="entry name" value="Glycolipid_transfer_prot_dom"/>
</dbReference>
<dbReference type="Gene3D" id="1.10.3520.10">
    <property type="entry name" value="Glycolipid transfer protein"/>
    <property type="match status" value="1"/>
</dbReference>
<dbReference type="AlphaFoldDB" id="A0A8B7YNB6"/>
<dbReference type="Pfam" id="PF08718">
    <property type="entry name" value="GLTP"/>
    <property type="match status" value="1"/>
</dbReference>
<name>A0A8B7YNB6_ACAPL</name>
<dbReference type="GO" id="GO:1902387">
    <property type="term" value="F:ceramide 1-phosphate binding"/>
    <property type="evidence" value="ECO:0007669"/>
    <property type="project" value="TreeGrafter"/>
</dbReference>